<sequence length="132" mass="14700">MTAFRTSMYIGEHLVGLEEVLDQVISADLEWHLTFFWGTPAVGADVSVDSLEEAASAAPHGLILSEEELRLLATKLYQVIDCVILGFPKDQPVHLRDSATMSVVAFDSSEWGVYAGLRERYRIRTESLLSEI</sequence>
<protein>
    <submittedName>
        <fullName evidence="1">Uncharacterized protein</fullName>
    </submittedName>
</protein>
<comment type="caution">
    <text evidence="1">The sequence shown here is derived from an EMBL/GenBank/DDBJ whole genome shotgun (WGS) entry which is preliminary data.</text>
</comment>
<evidence type="ECO:0000313" key="2">
    <source>
        <dbReference type="Proteomes" id="UP000602087"/>
    </source>
</evidence>
<dbReference type="EMBL" id="JAEINH010000001">
    <property type="protein sequence ID" value="MBI9113668.1"/>
    <property type="molecule type" value="Genomic_DNA"/>
</dbReference>
<proteinExistence type="predicted"/>
<evidence type="ECO:0000313" key="1">
    <source>
        <dbReference type="EMBL" id="MBI9113668.1"/>
    </source>
</evidence>
<name>A0A934M8K2_9MICO</name>
<reference evidence="1" key="1">
    <citation type="submission" date="2020-12" db="EMBL/GenBank/DDBJ databases">
        <title>Sanguibacter suaedae sp. nov., isolated from Suaeda aralocaspica.</title>
        <authorList>
            <person name="Ma Q."/>
        </authorList>
    </citation>
    <scope>NUCLEOTIDE SEQUENCE</scope>
    <source>
        <strain evidence="1">YZGR15</strain>
    </source>
</reference>
<dbReference type="AlphaFoldDB" id="A0A934M8K2"/>
<dbReference type="RefSeq" id="WP_198732225.1">
    <property type="nucleotide sequence ID" value="NZ_JAEINH010000001.1"/>
</dbReference>
<dbReference type="Proteomes" id="UP000602087">
    <property type="component" value="Unassembled WGS sequence"/>
</dbReference>
<gene>
    <name evidence="1" type="ORF">JAV76_01415</name>
</gene>
<organism evidence="1 2">
    <name type="scientific">Sanguibacter suaedae</name>
    <dbReference type="NCBI Taxonomy" id="2795737"/>
    <lineage>
        <taxon>Bacteria</taxon>
        <taxon>Bacillati</taxon>
        <taxon>Actinomycetota</taxon>
        <taxon>Actinomycetes</taxon>
        <taxon>Micrococcales</taxon>
        <taxon>Sanguibacteraceae</taxon>
        <taxon>Sanguibacter</taxon>
    </lineage>
</organism>
<keyword evidence="2" id="KW-1185">Reference proteome</keyword>
<accession>A0A934M8K2</accession>